<protein>
    <submittedName>
        <fullName evidence="1">ATP-dependent DNA helicase RecG</fullName>
    </submittedName>
</protein>
<dbReference type="Proteomes" id="UP000182257">
    <property type="component" value="Unassembled WGS sequence"/>
</dbReference>
<keyword evidence="1" id="KW-0347">Helicase</keyword>
<gene>
    <name evidence="1" type="ORF">SAMN05216462_1829</name>
</gene>
<dbReference type="PANTHER" id="PTHR30595:SF6">
    <property type="entry name" value="SCHLAFEN ALBA-2 DOMAIN-CONTAINING PROTEIN"/>
    <property type="match status" value="1"/>
</dbReference>
<reference evidence="1 2" key="1">
    <citation type="submission" date="2016-10" db="EMBL/GenBank/DDBJ databases">
        <authorList>
            <person name="de Groot N.N."/>
        </authorList>
    </citation>
    <scope>NUCLEOTIDE SEQUENCE [LARGE SCALE GENOMIC DNA]</scope>
    <source>
        <strain evidence="1 2">D31d</strain>
    </source>
</reference>
<keyword evidence="1" id="KW-0547">Nucleotide-binding</keyword>
<dbReference type="SUPFAM" id="SSF46785">
    <property type="entry name" value="Winged helix' DNA-binding domain"/>
    <property type="match status" value="1"/>
</dbReference>
<dbReference type="InterPro" id="IPR036390">
    <property type="entry name" value="WH_DNA-bd_sf"/>
</dbReference>
<keyword evidence="1" id="KW-0378">Hydrolase</keyword>
<accession>A0A1H4C9F5</accession>
<sequence length="135" mass="15414">MAQLDYMEKRGSGLKRICNETKALESYKEERRPVFKSSPSQFMTVIYSVDYKDAGKEMGDGQLNGQLNGQLRGQLNDSQKETLEFIKTHEGYNTTRIADGLGKPFRTIVKHMNVLLELNIIERRGSKKTGGYYVK</sequence>
<dbReference type="Gene3D" id="1.10.10.10">
    <property type="entry name" value="Winged helix-like DNA-binding domain superfamily/Winged helix DNA-binding domain"/>
    <property type="match status" value="1"/>
</dbReference>
<keyword evidence="1" id="KW-0067">ATP-binding</keyword>
<dbReference type="PANTHER" id="PTHR30595">
    <property type="entry name" value="GLPR-RELATED TRANSCRIPTIONAL REPRESSOR"/>
    <property type="match status" value="1"/>
</dbReference>
<name>A0A1H4C9F5_XYLRU</name>
<dbReference type="InterPro" id="IPR036388">
    <property type="entry name" value="WH-like_DNA-bd_sf"/>
</dbReference>
<proteinExistence type="predicted"/>
<dbReference type="GO" id="GO:0004386">
    <property type="term" value="F:helicase activity"/>
    <property type="evidence" value="ECO:0007669"/>
    <property type="project" value="UniProtKB-KW"/>
</dbReference>
<dbReference type="EMBL" id="FNRF01000003">
    <property type="protein sequence ID" value="SEA56722.1"/>
    <property type="molecule type" value="Genomic_DNA"/>
</dbReference>
<organism evidence="1 2">
    <name type="scientific">Xylanibacter ruminicola</name>
    <name type="common">Prevotella ruminicola</name>
    <dbReference type="NCBI Taxonomy" id="839"/>
    <lineage>
        <taxon>Bacteria</taxon>
        <taxon>Pseudomonadati</taxon>
        <taxon>Bacteroidota</taxon>
        <taxon>Bacteroidia</taxon>
        <taxon>Bacteroidales</taxon>
        <taxon>Prevotellaceae</taxon>
        <taxon>Xylanibacter</taxon>
    </lineage>
</organism>
<evidence type="ECO:0000313" key="2">
    <source>
        <dbReference type="Proteomes" id="UP000182257"/>
    </source>
</evidence>
<dbReference type="AlphaFoldDB" id="A0A1H4C9F5"/>
<evidence type="ECO:0000313" key="1">
    <source>
        <dbReference type="EMBL" id="SEA56722.1"/>
    </source>
</evidence>